<sequence length="167" mass="18230">MTIISRLRPGHADALLAFERENRAYFSASVPDRGDDYFTGFAARHRELLAEQDAGLHHFHLIEGADGTVLGRVNLVGVAGGSAELGYRIAERAAGRGLATWAVRRICEVAVTEYGLTALRAETTLDNAGFRAVLARAGFEPVEDVMFGVRPGRRYVLDLRGDTFPAR</sequence>
<feature type="domain" description="N-acetyltransferase" evidence="1">
    <location>
        <begin position="2"/>
        <end position="160"/>
    </location>
</feature>
<dbReference type="EMBL" id="VYUA01000029">
    <property type="protein sequence ID" value="KAB2589581.1"/>
    <property type="molecule type" value="Genomic_DNA"/>
</dbReference>
<comment type="caution">
    <text evidence="2">The sequence shown here is derived from an EMBL/GenBank/DDBJ whole genome shotgun (WGS) entry which is preliminary data.</text>
</comment>
<dbReference type="SUPFAM" id="SSF55729">
    <property type="entry name" value="Acyl-CoA N-acyltransferases (Nat)"/>
    <property type="match status" value="1"/>
</dbReference>
<evidence type="ECO:0000313" key="3">
    <source>
        <dbReference type="Proteomes" id="UP000326907"/>
    </source>
</evidence>
<dbReference type="InterPro" id="IPR000182">
    <property type="entry name" value="GNAT_dom"/>
</dbReference>
<protein>
    <submittedName>
        <fullName evidence="2">GNAT family N-acetyltransferase</fullName>
    </submittedName>
</protein>
<evidence type="ECO:0000313" key="2">
    <source>
        <dbReference type="EMBL" id="KAB2589581.1"/>
    </source>
</evidence>
<evidence type="ECO:0000259" key="1">
    <source>
        <dbReference type="PROSITE" id="PS51186"/>
    </source>
</evidence>
<dbReference type="Pfam" id="PF13302">
    <property type="entry name" value="Acetyltransf_3"/>
    <property type="match status" value="1"/>
</dbReference>
<keyword evidence="2" id="KW-0808">Transferase</keyword>
<organism evidence="2 3">
    <name type="scientific">Streptomyces arboris</name>
    <dbReference type="NCBI Taxonomy" id="2600619"/>
    <lineage>
        <taxon>Bacteria</taxon>
        <taxon>Bacillati</taxon>
        <taxon>Actinomycetota</taxon>
        <taxon>Actinomycetes</taxon>
        <taxon>Kitasatosporales</taxon>
        <taxon>Streptomycetaceae</taxon>
        <taxon>Streptomyces</taxon>
    </lineage>
</organism>
<dbReference type="PROSITE" id="PS51186">
    <property type="entry name" value="GNAT"/>
    <property type="match status" value="1"/>
</dbReference>
<dbReference type="Proteomes" id="UP000326907">
    <property type="component" value="Unassembled WGS sequence"/>
</dbReference>
<dbReference type="InterPro" id="IPR051531">
    <property type="entry name" value="N-acetyltransferase"/>
</dbReference>
<name>A0A5N5EIK7_9ACTN</name>
<accession>A0A5N5EIK7</accession>
<dbReference type="InterPro" id="IPR016181">
    <property type="entry name" value="Acyl_CoA_acyltransferase"/>
</dbReference>
<dbReference type="RefSeq" id="WP_151512531.1">
    <property type="nucleotide sequence ID" value="NZ_VYUA01000029.1"/>
</dbReference>
<reference evidence="2 3" key="1">
    <citation type="submission" date="2019-09" db="EMBL/GenBank/DDBJ databases">
        <authorList>
            <person name="Liu P."/>
        </authorList>
    </citation>
    <scope>NUCLEOTIDE SEQUENCE [LARGE SCALE GENOMIC DNA]</scope>
    <source>
        <strain evidence="2 3">TRM68085</strain>
    </source>
</reference>
<keyword evidence="3" id="KW-1185">Reference proteome</keyword>
<dbReference type="Gene3D" id="3.40.630.30">
    <property type="match status" value="1"/>
</dbReference>
<gene>
    <name evidence="2" type="ORF">F5983_26430</name>
</gene>
<proteinExistence type="predicted"/>
<dbReference type="AlphaFoldDB" id="A0A5N5EIK7"/>
<dbReference type="PANTHER" id="PTHR43792">
    <property type="entry name" value="GNAT FAMILY, PUTATIVE (AFU_ORTHOLOGUE AFUA_3G00765)-RELATED-RELATED"/>
    <property type="match status" value="1"/>
</dbReference>
<dbReference type="GO" id="GO:0016747">
    <property type="term" value="F:acyltransferase activity, transferring groups other than amino-acyl groups"/>
    <property type="evidence" value="ECO:0007669"/>
    <property type="project" value="InterPro"/>
</dbReference>